<dbReference type="SUPFAM" id="SSF88946">
    <property type="entry name" value="Sigma2 domain of RNA polymerase sigma factors"/>
    <property type="match status" value="1"/>
</dbReference>
<dbReference type="SUPFAM" id="SSF88659">
    <property type="entry name" value="Sigma3 and sigma4 domains of RNA polymerase sigma factors"/>
    <property type="match status" value="1"/>
</dbReference>
<dbReference type="InterPro" id="IPR013325">
    <property type="entry name" value="RNA_pol_sigma_r2"/>
</dbReference>
<dbReference type="PANTHER" id="PTHR30173">
    <property type="entry name" value="SIGMA 19 FACTOR"/>
    <property type="match status" value="1"/>
</dbReference>
<dbReference type="InterPro" id="IPR036388">
    <property type="entry name" value="WH-like_DNA-bd_sf"/>
</dbReference>
<evidence type="ECO:0000256" key="3">
    <source>
        <dbReference type="ARBA" id="ARBA00023015"/>
    </source>
</evidence>
<dbReference type="Gene3D" id="1.10.10.10">
    <property type="entry name" value="Winged helix-like DNA-binding domain superfamily/Winged helix DNA-binding domain"/>
    <property type="match status" value="1"/>
</dbReference>
<feature type="domain" description="RNA polymerase sigma-70 region 2" evidence="6">
    <location>
        <begin position="54"/>
        <end position="117"/>
    </location>
</feature>
<evidence type="ECO:0000256" key="1">
    <source>
        <dbReference type="ARBA" id="ARBA00010641"/>
    </source>
</evidence>
<dbReference type="InterPro" id="IPR014284">
    <property type="entry name" value="RNA_pol_sigma-70_dom"/>
</dbReference>
<feature type="domain" description="RNA polymerase sigma factor 70 region 4 type 2" evidence="7">
    <location>
        <begin position="151"/>
        <end position="201"/>
    </location>
</feature>
<dbReference type="InterPro" id="IPR013249">
    <property type="entry name" value="RNA_pol_sigma70_r4_t2"/>
</dbReference>
<name>A0ABQ4GSA3_9ACTN</name>
<organism evidence="8 9">
    <name type="scientific">Microbispora siamensis</name>
    <dbReference type="NCBI Taxonomy" id="564413"/>
    <lineage>
        <taxon>Bacteria</taxon>
        <taxon>Bacillati</taxon>
        <taxon>Actinomycetota</taxon>
        <taxon>Actinomycetes</taxon>
        <taxon>Streptosporangiales</taxon>
        <taxon>Streptosporangiaceae</taxon>
        <taxon>Microbispora</taxon>
    </lineage>
</organism>
<evidence type="ECO:0000313" key="8">
    <source>
        <dbReference type="EMBL" id="GIH64309.1"/>
    </source>
</evidence>
<keyword evidence="9" id="KW-1185">Reference proteome</keyword>
<dbReference type="EMBL" id="BOOF01000031">
    <property type="protein sequence ID" value="GIH64309.1"/>
    <property type="molecule type" value="Genomic_DNA"/>
</dbReference>
<dbReference type="Pfam" id="PF04542">
    <property type="entry name" value="Sigma70_r2"/>
    <property type="match status" value="1"/>
</dbReference>
<dbReference type="Proteomes" id="UP000660454">
    <property type="component" value="Unassembled WGS sequence"/>
</dbReference>
<reference evidence="8 9" key="1">
    <citation type="submission" date="2021-01" db="EMBL/GenBank/DDBJ databases">
        <title>Whole genome shotgun sequence of Microbispora siamensis NBRC 104113.</title>
        <authorList>
            <person name="Komaki H."/>
            <person name="Tamura T."/>
        </authorList>
    </citation>
    <scope>NUCLEOTIDE SEQUENCE [LARGE SCALE GENOMIC DNA]</scope>
    <source>
        <strain evidence="8 9">NBRC 104113</strain>
    </source>
</reference>
<comment type="subunit">
    <text evidence="2">Interacts transiently with the RNA polymerase catalytic core formed by RpoA, RpoB, RpoC and RpoZ (2 alpha, 1 beta, 1 beta' and 1 omega subunit) to form the RNA polymerase holoenzyme that can initiate transcription.</text>
</comment>
<evidence type="ECO:0000259" key="6">
    <source>
        <dbReference type="Pfam" id="PF04542"/>
    </source>
</evidence>
<dbReference type="InterPro" id="IPR013324">
    <property type="entry name" value="RNA_pol_sigma_r3/r4-like"/>
</dbReference>
<proteinExistence type="inferred from homology"/>
<dbReference type="NCBIfam" id="NF007214">
    <property type="entry name" value="PRK09636.1"/>
    <property type="match status" value="1"/>
</dbReference>
<dbReference type="Gene3D" id="1.10.1740.10">
    <property type="match status" value="1"/>
</dbReference>
<dbReference type="NCBIfam" id="TIGR02937">
    <property type="entry name" value="sigma70-ECF"/>
    <property type="match status" value="1"/>
</dbReference>
<dbReference type="NCBIfam" id="TIGR02957">
    <property type="entry name" value="SigX4"/>
    <property type="match status" value="1"/>
</dbReference>
<gene>
    <name evidence="8" type="ORF">Msi02_51260</name>
</gene>
<dbReference type="InterPro" id="IPR007627">
    <property type="entry name" value="RNA_pol_sigma70_r2"/>
</dbReference>
<keyword evidence="5" id="KW-0804">Transcription</keyword>
<evidence type="ECO:0000256" key="2">
    <source>
        <dbReference type="ARBA" id="ARBA00011344"/>
    </source>
</evidence>
<dbReference type="PANTHER" id="PTHR30173:SF36">
    <property type="entry name" value="ECF RNA POLYMERASE SIGMA FACTOR SIGJ"/>
    <property type="match status" value="1"/>
</dbReference>
<protein>
    <submittedName>
        <fullName evidence="8">RNA polymerase sigma24 factor</fullName>
    </submittedName>
</protein>
<dbReference type="CDD" id="cd06171">
    <property type="entry name" value="Sigma70_r4"/>
    <property type="match status" value="1"/>
</dbReference>
<keyword evidence="4" id="KW-0731">Sigma factor</keyword>
<dbReference type="SUPFAM" id="SSF54427">
    <property type="entry name" value="NTF2-like"/>
    <property type="match status" value="1"/>
</dbReference>
<dbReference type="InterPro" id="IPR052704">
    <property type="entry name" value="ECF_Sigma-70_Domain"/>
</dbReference>
<evidence type="ECO:0000256" key="5">
    <source>
        <dbReference type="ARBA" id="ARBA00023163"/>
    </source>
</evidence>
<dbReference type="Gene3D" id="3.10.450.50">
    <property type="match status" value="1"/>
</dbReference>
<dbReference type="Pfam" id="PF08281">
    <property type="entry name" value="Sigma70_r4_2"/>
    <property type="match status" value="1"/>
</dbReference>
<evidence type="ECO:0000259" key="7">
    <source>
        <dbReference type="Pfam" id="PF08281"/>
    </source>
</evidence>
<dbReference type="InterPro" id="IPR032710">
    <property type="entry name" value="NTF2-like_dom_sf"/>
</dbReference>
<accession>A0ABQ4GSA3</accession>
<evidence type="ECO:0000256" key="4">
    <source>
        <dbReference type="ARBA" id="ARBA00023082"/>
    </source>
</evidence>
<evidence type="ECO:0000313" key="9">
    <source>
        <dbReference type="Proteomes" id="UP000660454"/>
    </source>
</evidence>
<sequence length="333" mass="36061">MSRTAIPPAAGAGRVDERLYGSFRRRNGAITMGDTGSGSHFSGTGDLDQAVAVFESVRPRLFGIAYRILSSSTEAEDLLQDVWLRWQAYDRGTVADPEAFLATVTTRLAINALQSARVRRETYVGPWLPEPVDTSADPHLGAERGEALGFAVLLLLERLSPTERAAYVLREAFDYPYRQIAEIIEVSEAAARQLVSRARKRVVSGRRAPVNGAEQRRLLTAFVAAARSGDLAALEELLAADVISYSDGGGAVRASRIPVIGAFRVAKYIRAFAERFWAGVEVGWADVNGQAAAVLRHDGEVFTVLTVNASAEGIDEVLWMMNPAKIRALSAAT</sequence>
<comment type="caution">
    <text evidence="8">The sequence shown here is derived from an EMBL/GenBank/DDBJ whole genome shotgun (WGS) entry which is preliminary data.</text>
</comment>
<comment type="similarity">
    <text evidence="1">Belongs to the sigma-70 factor family. ECF subfamily.</text>
</comment>
<dbReference type="InterPro" id="IPR014303">
    <property type="entry name" value="RNA_pol_sigma-70_ECF"/>
</dbReference>
<keyword evidence="3" id="KW-0805">Transcription regulation</keyword>